<evidence type="ECO:0000313" key="1">
    <source>
        <dbReference type="EMBL" id="CAA9431456.1"/>
    </source>
</evidence>
<sequence>MTNVSTGNMGLFELDTAGTVMYSRVNPGVYAASAAPSSDLVGRNFFDEVAPFKNIEEFRRRFRHFACGSDSAEKFTFTCQFEERPAEMKVMLTRISEREFDEDKKLIIVDIRFNNS</sequence>
<dbReference type="AlphaFoldDB" id="A0A6J4Q2S7"/>
<dbReference type="EMBL" id="CADCUR010000308">
    <property type="protein sequence ID" value="CAA9431456.1"/>
    <property type="molecule type" value="Genomic_DNA"/>
</dbReference>
<dbReference type="SUPFAM" id="SSF55785">
    <property type="entry name" value="PYP-like sensor domain (PAS domain)"/>
    <property type="match status" value="1"/>
</dbReference>
<dbReference type="Gene3D" id="3.30.450.20">
    <property type="entry name" value="PAS domain"/>
    <property type="match status" value="1"/>
</dbReference>
<organism evidence="1">
    <name type="scientific">uncultured Pyrinomonadaceae bacterium</name>
    <dbReference type="NCBI Taxonomy" id="2283094"/>
    <lineage>
        <taxon>Bacteria</taxon>
        <taxon>Pseudomonadati</taxon>
        <taxon>Acidobacteriota</taxon>
        <taxon>Blastocatellia</taxon>
        <taxon>Blastocatellales</taxon>
        <taxon>Pyrinomonadaceae</taxon>
        <taxon>environmental samples</taxon>
    </lineage>
</organism>
<proteinExistence type="predicted"/>
<name>A0A6J4Q2S7_9BACT</name>
<dbReference type="InterPro" id="IPR035965">
    <property type="entry name" value="PAS-like_dom_sf"/>
</dbReference>
<accession>A0A6J4Q2S7</accession>
<reference evidence="1" key="1">
    <citation type="submission" date="2020-02" db="EMBL/GenBank/DDBJ databases">
        <authorList>
            <person name="Meier V. D."/>
        </authorList>
    </citation>
    <scope>NUCLEOTIDE SEQUENCE</scope>
    <source>
        <strain evidence="1">AVDCRST_MAG74</strain>
    </source>
</reference>
<evidence type="ECO:0008006" key="2">
    <source>
        <dbReference type="Google" id="ProtNLM"/>
    </source>
</evidence>
<protein>
    <recommendedName>
        <fullName evidence="2">PAS domain-containing protein</fullName>
    </recommendedName>
</protein>
<gene>
    <name evidence="1" type="ORF">AVDCRST_MAG74-3920</name>
</gene>